<dbReference type="Pfam" id="PF02397">
    <property type="entry name" value="Bac_transf"/>
    <property type="match status" value="1"/>
</dbReference>
<keyword evidence="2" id="KW-0472">Membrane</keyword>
<organism evidence="4 5">
    <name type="scientific">Algoriphagus halophytocola</name>
    <dbReference type="NCBI Taxonomy" id="2991499"/>
    <lineage>
        <taxon>Bacteria</taxon>
        <taxon>Pseudomonadati</taxon>
        <taxon>Bacteroidota</taxon>
        <taxon>Cytophagia</taxon>
        <taxon>Cytophagales</taxon>
        <taxon>Cyclobacteriaceae</taxon>
        <taxon>Algoriphagus</taxon>
    </lineage>
</organism>
<feature type="domain" description="Bacterial sugar transferase" evidence="3">
    <location>
        <begin position="43"/>
        <end position="227"/>
    </location>
</feature>
<evidence type="ECO:0000259" key="3">
    <source>
        <dbReference type="Pfam" id="PF02397"/>
    </source>
</evidence>
<reference evidence="4" key="1">
    <citation type="submission" date="2022-10" db="EMBL/GenBank/DDBJ databases">
        <title>Algoriphagus sp. a novel bacteria isolate from halophytes salicornia europaea.</title>
        <authorList>
            <person name="Peng Y."/>
            <person name="Jiang L."/>
            <person name="Lee J."/>
        </authorList>
    </citation>
    <scope>NUCLEOTIDE SEQUENCE</scope>
    <source>
        <strain evidence="4">TR-M5</strain>
    </source>
</reference>
<proteinExistence type="inferred from homology"/>
<dbReference type="InterPro" id="IPR003362">
    <property type="entry name" value="Bact_transf"/>
</dbReference>
<evidence type="ECO:0000313" key="5">
    <source>
        <dbReference type="Proteomes" id="UP001163156"/>
    </source>
</evidence>
<evidence type="ECO:0000256" key="2">
    <source>
        <dbReference type="SAM" id="Phobius"/>
    </source>
</evidence>
<protein>
    <submittedName>
        <fullName evidence="4">Sugar transferase</fullName>
    </submittedName>
</protein>
<feature type="transmembrane region" description="Helical" evidence="2">
    <location>
        <begin position="48"/>
        <end position="70"/>
    </location>
</feature>
<dbReference type="EMBL" id="CP110226">
    <property type="protein sequence ID" value="UZD23860.1"/>
    <property type="molecule type" value="Genomic_DNA"/>
</dbReference>
<evidence type="ECO:0000256" key="1">
    <source>
        <dbReference type="ARBA" id="ARBA00006464"/>
    </source>
</evidence>
<keyword evidence="2" id="KW-1133">Transmembrane helix</keyword>
<evidence type="ECO:0000313" key="4">
    <source>
        <dbReference type="EMBL" id="UZD23860.1"/>
    </source>
</evidence>
<comment type="similarity">
    <text evidence="1">Belongs to the bacterial sugar transferase family.</text>
</comment>
<keyword evidence="5" id="KW-1185">Reference proteome</keyword>
<dbReference type="RefSeq" id="WP_264810543.1">
    <property type="nucleotide sequence ID" value="NZ_CP110226.1"/>
</dbReference>
<dbReference type="PANTHER" id="PTHR30576:SF0">
    <property type="entry name" value="UNDECAPRENYL-PHOSPHATE N-ACETYLGALACTOSAMINYL 1-PHOSPHATE TRANSFERASE-RELATED"/>
    <property type="match status" value="1"/>
</dbReference>
<gene>
    <name evidence="4" type="ORF">OM944_05050</name>
</gene>
<accession>A0ABY6ML59</accession>
<keyword evidence="4" id="KW-0808">Transferase</keyword>
<dbReference type="GO" id="GO:0016740">
    <property type="term" value="F:transferase activity"/>
    <property type="evidence" value="ECO:0007669"/>
    <property type="project" value="UniProtKB-KW"/>
</dbReference>
<keyword evidence="2" id="KW-0812">Transmembrane</keyword>
<name>A0ABY6ML59_9BACT</name>
<sequence>MTTRNVEKLLGYDFNYDLSENYKKQEPELIFSKHFNWYNLTLKRLIDLIGAFLFMVLIGFWLFPLVAILIKIESPGPVFFKQTREGIYNSRFRCYKFRSMVVNNESDTKQATKNDPRITKVGKFIRKTSIDELPQILNVIYGNMSLVGPRPHPVKLNEMSAAEIVGFRNRHLVKPGITGLAQAKGYRGETQTFHSMYFRYKLDVHYIKSWSLWLDLKIIAMTASSILFDNENAY</sequence>
<dbReference type="PANTHER" id="PTHR30576">
    <property type="entry name" value="COLANIC BIOSYNTHESIS UDP-GLUCOSE LIPID CARRIER TRANSFERASE"/>
    <property type="match status" value="1"/>
</dbReference>
<dbReference type="Proteomes" id="UP001163156">
    <property type="component" value="Chromosome"/>
</dbReference>